<reference evidence="1 2" key="1">
    <citation type="submission" date="2017-02" db="EMBL/GenBank/DDBJ databases">
        <authorList>
            <person name="Peterson S.W."/>
        </authorList>
    </citation>
    <scope>NUCLEOTIDE SEQUENCE [LARGE SCALE GENOMIC DNA]</scope>
    <source>
        <strain evidence="1 2">ATCC BAA-1030</strain>
    </source>
</reference>
<evidence type="ECO:0008006" key="3">
    <source>
        <dbReference type="Google" id="ProtNLM"/>
    </source>
</evidence>
<dbReference type="AlphaFoldDB" id="A0A1T4LBM4"/>
<organism evidence="1 2">
    <name type="scientific">Pilibacter termitis</name>
    <dbReference type="NCBI Taxonomy" id="263852"/>
    <lineage>
        <taxon>Bacteria</taxon>
        <taxon>Bacillati</taxon>
        <taxon>Bacillota</taxon>
        <taxon>Bacilli</taxon>
        <taxon>Lactobacillales</taxon>
        <taxon>Enterococcaceae</taxon>
        <taxon>Pilibacter</taxon>
    </lineage>
</organism>
<keyword evidence="2" id="KW-1185">Reference proteome</keyword>
<accession>A0A1T4LBM4</accession>
<proteinExistence type="predicted"/>
<gene>
    <name evidence="1" type="ORF">SAMN02745116_00603</name>
</gene>
<dbReference type="Pfam" id="PF11392">
    <property type="entry name" value="AllH"/>
    <property type="match status" value="1"/>
</dbReference>
<name>A0A1T4LBM4_9ENTE</name>
<evidence type="ECO:0000313" key="2">
    <source>
        <dbReference type="Proteomes" id="UP000190328"/>
    </source>
</evidence>
<dbReference type="Proteomes" id="UP000190328">
    <property type="component" value="Unassembled WGS sequence"/>
</dbReference>
<sequence>MKMKSVKIGSLVKKMLSVSLVHSSMKNEIELKVHSVFQSGFNMQIDNQLIFIGNLEKGITPFGLHMETSEFLRLKEAVKMEKKLSVFFPPTFHTMTLLANGETFHFDEVEEHDGNLTIHQPFVESKKIQGIKLLTGLDFTEELEENSETLSCLFSTNEEKIERGLTYYLGRGCGLTPSGDDFLVGLLSVDSHFNLLDSQFYPILEKLLHERRTTDVSTMYLRAALQKKFSSLIIDFLSQTHESSFLALLASGSTSGADTMAGIFVGMKRTLKT</sequence>
<dbReference type="STRING" id="263852.SAMN02745116_00603"/>
<dbReference type="EMBL" id="FUXI01000005">
    <property type="protein sequence ID" value="SJZ52051.1"/>
    <property type="molecule type" value="Genomic_DNA"/>
</dbReference>
<protein>
    <recommendedName>
        <fullName evidence="3">DUF2877 domain-containing protein</fullName>
    </recommendedName>
</protein>
<dbReference type="InterPro" id="IPR021530">
    <property type="entry name" value="AllH-like"/>
</dbReference>
<evidence type="ECO:0000313" key="1">
    <source>
        <dbReference type="EMBL" id="SJZ52051.1"/>
    </source>
</evidence>